<gene>
    <name evidence="2" type="ORF">BT96DRAFT_222188</name>
</gene>
<evidence type="ECO:0000313" key="2">
    <source>
        <dbReference type="EMBL" id="KAE9406589.1"/>
    </source>
</evidence>
<proteinExistence type="predicted"/>
<evidence type="ECO:0000256" key="1">
    <source>
        <dbReference type="SAM" id="MobiDB-lite"/>
    </source>
</evidence>
<sequence>MIPTRYQIQELNIPCDPMDIAELARHRPGPISTACMCKREVVACAVCGSPLGMRYTPCSSAMKKIFPPPPPHVPSPSQSHRANIVSSSILPPPSHLRFASISSSAEATAYRSRIADYLLAMSTPRSTRTTPSPPDTIHVTPEMHNAFDRAQPFEVSILPRSITSQDHNTATTSYEQTDANHAVENGVAEDGPRVRSGASSDTESDTEDEGFTSENDDHYRLPMITQTSRNDSSCPSGHWTHDGPTKYVYRFFAEAVVSEEPSKAPFRTGLSSVDWHRLYASVYGLGQGGSGRRLSCG</sequence>
<dbReference type="AlphaFoldDB" id="A0A6A4I7A8"/>
<evidence type="ECO:0000313" key="3">
    <source>
        <dbReference type="Proteomes" id="UP000799118"/>
    </source>
</evidence>
<name>A0A6A4I7A8_9AGAR</name>
<dbReference type="Proteomes" id="UP000799118">
    <property type="component" value="Unassembled WGS sequence"/>
</dbReference>
<accession>A0A6A4I7A8</accession>
<dbReference type="EMBL" id="ML769401">
    <property type="protein sequence ID" value="KAE9406589.1"/>
    <property type="molecule type" value="Genomic_DNA"/>
</dbReference>
<feature type="compositionally biased region" description="Acidic residues" evidence="1">
    <location>
        <begin position="202"/>
        <end position="211"/>
    </location>
</feature>
<organism evidence="2 3">
    <name type="scientific">Gymnopus androsaceus JB14</name>
    <dbReference type="NCBI Taxonomy" id="1447944"/>
    <lineage>
        <taxon>Eukaryota</taxon>
        <taxon>Fungi</taxon>
        <taxon>Dikarya</taxon>
        <taxon>Basidiomycota</taxon>
        <taxon>Agaricomycotina</taxon>
        <taxon>Agaricomycetes</taxon>
        <taxon>Agaricomycetidae</taxon>
        <taxon>Agaricales</taxon>
        <taxon>Marasmiineae</taxon>
        <taxon>Omphalotaceae</taxon>
        <taxon>Gymnopus</taxon>
    </lineage>
</organism>
<feature type="region of interest" description="Disordered" evidence="1">
    <location>
        <begin position="165"/>
        <end position="220"/>
    </location>
</feature>
<protein>
    <submittedName>
        <fullName evidence="2">Uncharacterized protein</fullName>
    </submittedName>
</protein>
<feature type="compositionally biased region" description="Polar residues" evidence="1">
    <location>
        <begin position="165"/>
        <end position="179"/>
    </location>
</feature>
<reference evidence="2" key="1">
    <citation type="journal article" date="2019" name="Environ. Microbiol.">
        <title>Fungal ecological strategies reflected in gene transcription - a case study of two litter decomposers.</title>
        <authorList>
            <person name="Barbi F."/>
            <person name="Kohler A."/>
            <person name="Barry K."/>
            <person name="Baskaran P."/>
            <person name="Daum C."/>
            <person name="Fauchery L."/>
            <person name="Ihrmark K."/>
            <person name="Kuo A."/>
            <person name="LaButti K."/>
            <person name="Lipzen A."/>
            <person name="Morin E."/>
            <person name="Grigoriev I.V."/>
            <person name="Henrissat B."/>
            <person name="Lindahl B."/>
            <person name="Martin F."/>
        </authorList>
    </citation>
    <scope>NUCLEOTIDE SEQUENCE</scope>
    <source>
        <strain evidence="2">JB14</strain>
    </source>
</reference>
<keyword evidence="3" id="KW-1185">Reference proteome</keyword>
<dbReference type="OrthoDB" id="3270840at2759"/>